<evidence type="ECO:0000313" key="3">
    <source>
        <dbReference type="Proteomes" id="UP000192360"/>
    </source>
</evidence>
<dbReference type="InterPro" id="IPR029044">
    <property type="entry name" value="Nucleotide-diphossugar_trans"/>
</dbReference>
<dbReference type="OrthoDB" id="9788101at2"/>
<dbReference type="CDD" id="cd06433">
    <property type="entry name" value="GT_2_WfgS_like"/>
    <property type="match status" value="1"/>
</dbReference>
<accession>A0A1W1YQF1</accession>
<dbReference type="PANTHER" id="PTHR22916:SF3">
    <property type="entry name" value="UDP-GLCNAC:BETAGAL BETA-1,3-N-ACETYLGLUCOSAMINYLTRANSFERASE-LIKE PROTEIN 1"/>
    <property type="match status" value="1"/>
</dbReference>
<dbReference type="Gene3D" id="3.90.550.10">
    <property type="entry name" value="Spore Coat Polysaccharide Biosynthesis Protein SpsA, Chain A"/>
    <property type="match status" value="1"/>
</dbReference>
<evidence type="ECO:0000259" key="1">
    <source>
        <dbReference type="Pfam" id="PF00535"/>
    </source>
</evidence>
<feature type="domain" description="Glycosyltransferase 2-like" evidence="1">
    <location>
        <begin position="4"/>
        <end position="127"/>
    </location>
</feature>
<evidence type="ECO:0000313" key="2">
    <source>
        <dbReference type="EMBL" id="SMC38440.1"/>
    </source>
</evidence>
<keyword evidence="2" id="KW-0808">Transferase</keyword>
<dbReference type="Proteomes" id="UP000192360">
    <property type="component" value="Unassembled WGS sequence"/>
</dbReference>
<dbReference type="EMBL" id="FWXO01000001">
    <property type="protein sequence ID" value="SMC38440.1"/>
    <property type="molecule type" value="Genomic_DNA"/>
</dbReference>
<protein>
    <submittedName>
        <fullName evidence="2">Glycosyltransferase</fullName>
    </submittedName>
</protein>
<dbReference type="RefSeq" id="WP_084060035.1">
    <property type="nucleotide sequence ID" value="NZ_FWXO01000001.1"/>
</dbReference>
<dbReference type="SUPFAM" id="SSF53448">
    <property type="entry name" value="Nucleotide-diphospho-sugar transferases"/>
    <property type="match status" value="1"/>
</dbReference>
<dbReference type="PROSITE" id="PS51257">
    <property type="entry name" value="PROKAR_LIPOPROTEIN"/>
    <property type="match status" value="1"/>
</dbReference>
<dbReference type="Pfam" id="PF00535">
    <property type="entry name" value="Glycos_transf_2"/>
    <property type="match status" value="1"/>
</dbReference>
<dbReference type="InterPro" id="IPR001173">
    <property type="entry name" value="Glyco_trans_2-like"/>
</dbReference>
<reference evidence="2 3" key="1">
    <citation type="submission" date="2017-04" db="EMBL/GenBank/DDBJ databases">
        <authorList>
            <person name="Afonso C.L."/>
            <person name="Miller P.J."/>
            <person name="Scott M.A."/>
            <person name="Spackman E."/>
            <person name="Goraichik I."/>
            <person name="Dimitrov K.M."/>
            <person name="Suarez D.L."/>
            <person name="Swayne D.E."/>
        </authorList>
    </citation>
    <scope>NUCLEOTIDE SEQUENCE [LARGE SCALE GENOMIC DNA]</scope>
    <source>
        <strain evidence="2 3">DSM 21164</strain>
    </source>
</reference>
<dbReference type="GO" id="GO:0016758">
    <property type="term" value="F:hexosyltransferase activity"/>
    <property type="evidence" value="ECO:0007669"/>
    <property type="project" value="UniProtKB-ARBA"/>
</dbReference>
<sequence length="250" mass="28153">MKVSIITATYNSFSSLTSCMESVLSQNYGDIEYIIIDGGSKDLTLTKVQHYQAKHKHIKLVSEADTGIYDALNKGVALATGDIIGFVHSDDMLASTTIISELVLVFKTQQADGVYGDLNYVSKTDIVNIIRRWKSCTFSKHLLKKGWMPAHPTLFLKKEVYQKHGYFNLDFKISADYDFMLRILIDESLKFAYLSKIISIMRIGGASNRSLKNILLKSKEDYKAIKKNGIGGVYTLFLKNTSKIKQFFGT</sequence>
<dbReference type="PANTHER" id="PTHR22916">
    <property type="entry name" value="GLYCOSYLTRANSFERASE"/>
    <property type="match status" value="1"/>
</dbReference>
<dbReference type="AlphaFoldDB" id="A0A1W1YQF1"/>
<gene>
    <name evidence="2" type="ORF">SAMN05660703_0754</name>
</gene>
<name>A0A1W1YQF1_9FLAO</name>
<organism evidence="2 3">
    <name type="scientific">Cellulophaga tyrosinoxydans</name>
    <dbReference type="NCBI Taxonomy" id="504486"/>
    <lineage>
        <taxon>Bacteria</taxon>
        <taxon>Pseudomonadati</taxon>
        <taxon>Bacteroidota</taxon>
        <taxon>Flavobacteriia</taxon>
        <taxon>Flavobacteriales</taxon>
        <taxon>Flavobacteriaceae</taxon>
        <taxon>Cellulophaga</taxon>
    </lineage>
</organism>
<dbReference type="STRING" id="504486.SAMN05660703_0754"/>
<proteinExistence type="predicted"/>
<keyword evidence="3" id="KW-1185">Reference proteome</keyword>